<keyword evidence="2" id="KW-0812">Transmembrane</keyword>
<evidence type="ECO:0000313" key="5">
    <source>
        <dbReference type="Proteomes" id="UP000547444"/>
    </source>
</evidence>
<reference evidence="4 5" key="1">
    <citation type="submission" date="2020-03" db="EMBL/GenBank/DDBJ databases">
        <title>Sequencing the genomes of 1000 actinobacteria strains.</title>
        <authorList>
            <person name="Klenk H.-P."/>
        </authorList>
    </citation>
    <scope>NUCLEOTIDE SEQUENCE [LARGE SCALE GENOMIC DNA]</scope>
    <source>
        <strain evidence="4 5">DSM 44556</strain>
    </source>
</reference>
<feature type="transmembrane region" description="Helical" evidence="2">
    <location>
        <begin position="158"/>
        <end position="179"/>
    </location>
</feature>
<dbReference type="AlphaFoldDB" id="A0A7X5ZB07"/>
<organism evidence="4 5">
    <name type="scientific">Mycolicibacterium fluoranthenivorans</name>
    <dbReference type="NCBI Taxonomy" id="258505"/>
    <lineage>
        <taxon>Bacteria</taxon>
        <taxon>Bacillati</taxon>
        <taxon>Actinomycetota</taxon>
        <taxon>Actinomycetes</taxon>
        <taxon>Mycobacteriales</taxon>
        <taxon>Mycobacteriaceae</taxon>
        <taxon>Mycolicibacterium</taxon>
    </lineage>
</organism>
<evidence type="ECO:0008006" key="6">
    <source>
        <dbReference type="Google" id="ProtNLM"/>
    </source>
</evidence>
<dbReference type="EMBL" id="JAANOW010000001">
    <property type="protein sequence ID" value="NIH93910.1"/>
    <property type="molecule type" value="Genomic_DNA"/>
</dbReference>
<feature type="region of interest" description="Disordered" evidence="1">
    <location>
        <begin position="125"/>
        <end position="146"/>
    </location>
</feature>
<feature type="signal peptide" evidence="3">
    <location>
        <begin position="1"/>
        <end position="18"/>
    </location>
</feature>
<feature type="transmembrane region" description="Helical" evidence="2">
    <location>
        <begin position="186"/>
        <end position="208"/>
    </location>
</feature>
<name>A0A7X5ZB07_9MYCO</name>
<sequence>MRIRILSILVVSAVLSYAATHGDHAGPEPANPTAHRSYTAADVIEYLAFATGPVVGDHPGLNGTGTTLTAAPAHTAAERIAGCIDSIDGAAGPALIDAFDTADPVRLDSALRRFDVAANRWLTTPPAQGAPCPTPPAPPTTPPTDSGSAWFKVTGLVAAWHVAALANTAAAVVTVTAALAINVAGLVAVAAIVAATVILVPVFITYQFESQPTDLDRQNAIAKIASALRS</sequence>
<dbReference type="RefSeq" id="WP_167156211.1">
    <property type="nucleotide sequence ID" value="NZ_JAANOW010000001.1"/>
</dbReference>
<keyword evidence="2" id="KW-1133">Transmembrane helix</keyword>
<keyword evidence="3" id="KW-0732">Signal</keyword>
<proteinExistence type="predicted"/>
<keyword evidence="2" id="KW-0472">Membrane</keyword>
<gene>
    <name evidence="4" type="ORF">FHU31_000866</name>
</gene>
<dbReference type="Proteomes" id="UP000547444">
    <property type="component" value="Unassembled WGS sequence"/>
</dbReference>
<evidence type="ECO:0000256" key="3">
    <source>
        <dbReference type="SAM" id="SignalP"/>
    </source>
</evidence>
<dbReference type="Pfam" id="PF26137">
    <property type="entry name" value="Toxin_SdpC"/>
    <property type="match status" value="1"/>
</dbReference>
<evidence type="ECO:0000256" key="1">
    <source>
        <dbReference type="SAM" id="MobiDB-lite"/>
    </source>
</evidence>
<keyword evidence="5" id="KW-1185">Reference proteome</keyword>
<protein>
    <recommendedName>
        <fullName evidence="6">Antimicrobial peptide, SdpC family</fullName>
    </recommendedName>
</protein>
<accession>A0A7X5ZB07</accession>
<evidence type="ECO:0000313" key="4">
    <source>
        <dbReference type="EMBL" id="NIH93910.1"/>
    </source>
</evidence>
<dbReference type="InterPro" id="IPR023888">
    <property type="entry name" value="SdpC-like"/>
</dbReference>
<feature type="chain" id="PRO_5031446374" description="Antimicrobial peptide, SdpC family" evidence="3">
    <location>
        <begin position="19"/>
        <end position="230"/>
    </location>
</feature>
<feature type="compositionally biased region" description="Pro residues" evidence="1">
    <location>
        <begin position="132"/>
        <end position="142"/>
    </location>
</feature>
<evidence type="ECO:0000256" key="2">
    <source>
        <dbReference type="SAM" id="Phobius"/>
    </source>
</evidence>
<comment type="caution">
    <text evidence="4">The sequence shown here is derived from an EMBL/GenBank/DDBJ whole genome shotgun (WGS) entry which is preliminary data.</text>
</comment>